<dbReference type="NCBIfam" id="TIGR01308">
    <property type="entry name" value="rpmD_bact"/>
    <property type="match status" value="1"/>
</dbReference>
<accession>F0S1D8</accession>
<evidence type="ECO:0000313" key="8">
    <source>
        <dbReference type="EMBL" id="ADY72869.1"/>
    </source>
</evidence>
<dbReference type="PANTHER" id="PTHR15892">
    <property type="entry name" value="MITOCHONDRIAL RIBOSOMAL PROTEIN L30"/>
    <property type="match status" value="1"/>
</dbReference>
<dbReference type="HAMAP" id="MF_01371_B">
    <property type="entry name" value="Ribosomal_uL30_B"/>
    <property type="match status" value="1"/>
</dbReference>
<dbReference type="EMBL" id="CP002543">
    <property type="protein sequence ID" value="ADY72869.1"/>
    <property type="molecule type" value="Genomic_DNA"/>
</dbReference>
<dbReference type="InParanoid" id="F0S1D8"/>
<dbReference type="GO" id="GO:0003735">
    <property type="term" value="F:structural constituent of ribosome"/>
    <property type="evidence" value="ECO:0007669"/>
    <property type="project" value="InterPro"/>
</dbReference>
<dbReference type="Gene3D" id="3.30.1390.20">
    <property type="entry name" value="Ribosomal protein L30, ferredoxin-like fold domain"/>
    <property type="match status" value="1"/>
</dbReference>
<dbReference type="HOGENOM" id="CLU_131047_2_0_0"/>
<keyword evidence="9" id="KW-1185">Reference proteome</keyword>
<evidence type="ECO:0000256" key="3">
    <source>
        <dbReference type="ARBA" id="ARBA00022980"/>
    </source>
</evidence>
<dbReference type="Pfam" id="PF00327">
    <property type="entry name" value="Ribosomal_L30"/>
    <property type="match status" value="1"/>
</dbReference>
<dbReference type="KEGG" id="dte:Dester_0212"/>
<evidence type="ECO:0000256" key="2">
    <source>
        <dbReference type="ARBA" id="ARBA00011838"/>
    </source>
</evidence>
<evidence type="ECO:0000256" key="6">
    <source>
        <dbReference type="RuleBase" id="RU003734"/>
    </source>
</evidence>
<dbReference type="SUPFAM" id="SSF55129">
    <property type="entry name" value="Ribosomal protein L30p/L7e"/>
    <property type="match status" value="1"/>
</dbReference>
<organism evidence="8 9">
    <name type="scientific">Desulfurobacterium thermolithotrophum (strain DSM 11699 / BSA)</name>
    <dbReference type="NCBI Taxonomy" id="868864"/>
    <lineage>
        <taxon>Bacteria</taxon>
        <taxon>Pseudomonadati</taxon>
        <taxon>Aquificota</taxon>
        <taxon>Aquificia</taxon>
        <taxon>Desulfurobacteriales</taxon>
        <taxon>Desulfurobacteriaceae</taxon>
        <taxon>Desulfurobacterium</taxon>
    </lineage>
</organism>
<reference evidence="8 9" key="1">
    <citation type="journal article" date="2011" name="Stand. Genomic Sci.">
        <title>Complete genome sequence of the thermophilic sulfur-reducer Desulfurobacterium thermolithotrophum type strain (BSA(T)) from a deep-sea hydrothermal vent.</title>
        <authorList>
            <person name="Goker M."/>
            <person name="Daligault H."/>
            <person name="Mwirichia R."/>
            <person name="Lapidus A."/>
            <person name="Lucas S."/>
            <person name="Deshpande S."/>
            <person name="Pagani I."/>
            <person name="Tapia R."/>
            <person name="Cheng J.F."/>
            <person name="Goodwin L."/>
            <person name="Pitluck S."/>
            <person name="Liolios K."/>
            <person name="Ivanova N."/>
            <person name="Mavromatis K."/>
            <person name="Mikhailova N."/>
            <person name="Pati A."/>
            <person name="Chen A."/>
            <person name="Palaniappan K."/>
            <person name="Han C."/>
            <person name="Land M."/>
            <person name="Hauser L."/>
            <person name="Pan C."/>
            <person name="Brambilla E.M."/>
            <person name="Rohde M."/>
            <person name="Spring S."/>
            <person name="Sikorski J."/>
            <person name="Wirth R."/>
            <person name="Detter J.C."/>
            <person name="Woyke T."/>
            <person name="Bristow J."/>
            <person name="Eisen J.A."/>
            <person name="Markowitz V."/>
            <person name="Hugenholtz P."/>
            <person name="Kyrpides N.C."/>
            <person name="Klenk H.P."/>
        </authorList>
    </citation>
    <scope>NUCLEOTIDE SEQUENCE [LARGE SCALE GENOMIC DNA]</scope>
    <source>
        <strain evidence="9">DSM 11699 / BSA</strain>
    </source>
</reference>
<evidence type="ECO:0000259" key="7">
    <source>
        <dbReference type="Pfam" id="PF00327"/>
    </source>
</evidence>
<keyword evidence="4 5" id="KW-0687">Ribonucleoprotein</keyword>
<comment type="similarity">
    <text evidence="1 5 6">Belongs to the universal ribosomal protein uL30 family.</text>
</comment>
<proteinExistence type="inferred from homology"/>
<reference evidence="9" key="2">
    <citation type="submission" date="2011-02" db="EMBL/GenBank/DDBJ databases">
        <title>The complete genome of Desulfurobacterium thermolithotrophum DSM 11699.</title>
        <authorList>
            <consortium name="US DOE Joint Genome Institute (JGI-PGF)"/>
            <person name="Lucas S."/>
            <person name="Copeland A."/>
            <person name="Lapidus A."/>
            <person name="Bruce D."/>
            <person name="Goodwin L."/>
            <person name="Pitluck S."/>
            <person name="Kyrpides N."/>
            <person name="Mavromatis K."/>
            <person name="Pagani I."/>
            <person name="Ivanova N."/>
            <person name="Mikhailova N."/>
            <person name="Daligault H."/>
            <person name="Detter J.C."/>
            <person name="Tapia R."/>
            <person name="Han C."/>
            <person name="Land M."/>
            <person name="Hauser L."/>
            <person name="Markowitz V."/>
            <person name="Cheng J.-F."/>
            <person name="Hugenholtz P."/>
            <person name="Woyke T."/>
            <person name="Wu D."/>
            <person name="Spring S."/>
            <person name="Brambilla E."/>
            <person name="Klenk H.-P."/>
            <person name="Eisen J.A."/>
        </authorList>
    </citation>
    <scope>NUCLEOTIDE SEQUENCE [LARGE SCALE GENOMIC DNA]</scope>
    <source>
        <strain evidence="9">DSM 11699 / BSA</strain>
    </source>
</reference>
<dbReference type="GO" id="GO:0015934">
    <property type="term" value="C:large ribosomal subunit"/>
    <property type="evidence" value="ECO:0007669"/>
    <property type="project" value="InterPro"/>
</dbReference>
<keyword evidence="3 5" id="KW-0689">Ribosomal protein</keyword>
<dbReference type="eggNOG" id="COG1841">
    <property type="taxonomic scope" value="Bacteria"/>
</dbReference>
<evidence type="ECO:0000256" key="5">
    <source>
        <dbReference type="HAMAP-Rule" id="MF_01371"/>
    </source>
</evidence>
<dbReference type="InterPro" id="IPR005996">
    <property type="entry name" value="Ribosomal_uL30_bac-type"/>
</dbReference>
<feature type="domain" description="Large ribosomal subunit protein uL30-like ferredoxin-like fold" evidence="7">
    <location>
        <begin position="4"/>
        <end position="54"/>
    </location>
</feature>
<gene>
    <name evidence="5" type="primary">rpmD</name>
    <name evidence="8" type="ordered locus">Dester_0212</name>
</gene>
<sequence>MAKVKITLVRGLAGKSRKKRATLEALGLHKRGQSTVKELNPAINGMIEKVRELIKLEPVEE</sequence>
<name>F0S1D8_DESTD</name>
<dbReference type="FunCoup" id="F0S1D8">
    <property type="interactions" value="350"/>
</dbReference>
<evidence type="ECO:0000256" key="4">
    <source>
        <dbReference type="ARBA" id="ARBA00023274"/>
    </source>
</evidence>
<dbReference type="PANTHER" id="PTHR15892:SF2">
    <property type="entry name" value="LARGE RIBOSOMAL SUBUNIT PROTEIN UL30M"/>
    <property type="match status" value="1"/>
</dbReference>
<evidence type="ECO:0000313" key="9">
    <source>
        <dbReference type="Proteomes" id="UP000007102"/>
    </source>
</evidence>
<dbReference type="OrthoDB" id="9812790at2"/>
<dbReference type="CDD" id="cd01658">
    <property type="entry name" value="Ribosomal_L30"/>
    <property type="match status" value="1"/>
</dbReference>
<dbReference type="AlphaFoldDB" id="F0S1D8"/>
<dbReference type="RefSeq" id="WP_013637828.1">
    <property type="nucleotide sequence ID" value="NC_015185.1"/>
</dbReference>
<protein>
    <recommendedName>
        <fullName evidence="5">Large ribosomal subunit protein uL30</fullName>
    </recommendedName>
</protein>
<dbReference type="InterPro" id="IPR036919">
    <property type="entry name" value="Ribo_uL30_ferredoxin-like_sf"/>
</dbReference>
<dbReference type="PROSITE" id="PS00634">
    <property type="entry name" value="RIBOSOMAL_L30"/>
    <property type="match status" value="1"/>
</dbReference>
<dbReference type="STRING" id="868864.Dester_0212"/>
<dbReference type="Proteomes" id="UP000007102">
    <property type="component" value="Chromosome"/>
</dbReference>
<dbReference type="InterPro" id="IPR016082">
    <property type="entry name" value="Ribosomal_uL30_ferredoxin-like"/>
</dbReference>
<dbReference type="GO" id="GO:0006412">
    <property type="term" value="P:translation"/>
    <property type="evidence" value="ECO:0007669"/>
    <property type="project" value="UniProtKB-UniRule"/>
</dbReference>
<dbReference type="InterPro" id="IPR018038">
    <property type="entry name" value="Ribosomal_uL30_CS"/>
</dbReference>
<comment type="subunit">
    <text evidence="2 5">Part of the 50S ribosomal subunit.</text>
</comment>
<evidence type="ECO:0000256" key="1">
    <source>
        <dbReference type="ARBA" id="ARBA00007594"/>
    </source>
</evidence>
<dbReference type="PIRSF" id="PIRSF002211">
    <property type="entry name" value="Ribosomal_L30_bac-type"/>
    <property type="match status" value="1"/>
</dbReference>